<feature type="compositionally biased region" description="Low complexity" evidence="16">
    <location>
        <begin position="368"/>
        <end position="383"/>
    </location>
</feature>
<comment type="subcellular location">
    <subcellularLocation>
        <location evidence="2">Endoplasmic reticulum membrane</location>
        <topology evidence="2">Multi-pass membrane protein</topology>
    </subcellularLocation>
</comment>
<evidence type="ECO:0000256" key="8">
    <source>
        <dbReference type="ARBA" id="ARBA00022723"/>
    </source>
</evidence>
<feature type="compositionally biased region" description="Basic and acidic residues" evidence="16">
    <location>
        <begin position="691"/>
        <end position="704"/>
    </location>
</feature>
<accession>A0A0G4GC80</accession>
<keyword evidence="20" id="KW-1185">Reference proteome</keyword>
<keyword evidence="10" id="KW-0833">Ubl conjugation pathway</keyword>
<organism evidence="19 20">
    <name type="scientific">Vitrella brassicaformis (strain CCMP3155)</name>
    <dbReference type="NCBI Taxonomy" id="1169540"/>
    <lineage>
        <taxon>Eukaryota</taxon>
        <taxon>Sar</taxon>
        <taxon>Alveolata</taxon>
        <taxon>Colpodellida</taxon>
        <taxon>Vitrellaceae</taxon>
        <taxon>Vitrella</taxon>
    </lineage>
</organism>
<dbReference type="EMBL" id="CDMY01000624">
    <property type="protein sequence ID" value="CEM26902.1"/>
    <property type="molecule type" value="Genomic_DNA"/>
</dbReference>
<dbReference type="EC" id="2.3.2.27" evidence="5"/>
<evidence type="ECO:0000256" key="14">
    <source>
        <dbReference type="ARBA" id="ARBA00023136"/>
    </source>
</evidence>
<evidence type="ECO:0000256" key="11">
    <source>
        <dbReference type="ARBA" id="ARBA00022824"/>
    </source>
</evidence>
<dbReference type="AlphaFoldDB" id="A0A0G4GC80"/>
<evidence type="ECO:0000256" key="12">
    <source>
        <dbReference type="ARBA" id="ARBA00022833"/>
    </source>
</evidence>
<dbReference type="InterPro" id="IPR050731">
    <property type="entry name" value="HRD1_E3_ubiq-ligases"/>
</dbReference>
<comment type="pathway">
    <text evidence="3">Protein modification; protein ubiquitination.</text>
</comment>
<dbReference type="GO" id="GO:0005789">
    <property type="term" value="C:endoplasmic reticulum membrane"/>
    <property type="evidence" value="ECO:0007669"/>
    <property type="project" value="UniProtKB-SubCell"/>
</dbReference>
<feature type="transmembrane region" description="Helical" evidence="17">
    <location>
        <begin position="45"/>
        <end position="63"/>
    </location>
</feature>
<feature type="transmembrane region" description="Helical" evidence="17">
    <location>
        <begin position="220"/>
        <end position="242"/>
    </location>
</feature>
<keyword evidence="9 15" id="KW-0863">Zinc-finger</keyword>
<feature type="region of interest" description="Disordered" evidence="16">
    <location>
        <begin position="574"/>
        <end position="605"/>
    </location>
</feature>
<dbReference type="PANTHER" id="PTHR22763:SF184">
    <property type="entry name" value="E3 UBIQUITIN-PROTEIN LIGASE SYNOVIOLIN"/>
    <property type="match status" value="1"/>
</dbReference>
<dbReference type="Gene3D" id="3.30.40.10">
    <property type="entry name" value="Zinc/RING finger domain, C3HC4 (zinc finger)"/>
    <property type="match status" value="1"/>
</dbReference>
<dbReference type="VEuPathDB" id="CryptoDB:Vbra_22136"/>
<dbReference type="CDD" id="cd16479">
    <property type="entry name" value="RING-H2_synoviolin"/>
    <property type="match status" value="1"/>
</dbReference>
<dbReference type="InParanoid" id="A0A0G4GC80"/>
<dbReference type="GO" id="GO:0061630">
    <property type="term" value="F:ubiquitin protein ligase activity"/>
    <property type="evidence" value="ECO:0007669"/>
    <property type="project" value="UniProtKB-EC"/>
</dbReference>
<keyword evidence="6" id="KW-0808">Transferase</keyword>
<dbReference type="InterPro" id="IPR057992">
    <property type="entry name" value="TPR_SYVN1_N"/>
</dbReference>
<feature type="compositionally biased region" description="Low complexity" evidence="16">
    <location>
        <begin position="407"/>
        <end position="416"/>
    </location>
</feature>
<feature type="transmembrane region" description="Helical" evidence="17">
    <location>
        <begin position="84"/>
        <end position="100"/>
    </location>
</feature>
<feature type="compositionally biased region" description="Low complexity" evidence="16">
    <location>
        <begin position="585"/>
        <end position="605"/>
    </location>
</feature>
<feature type="region of interest" description="Disordered" evidence="16">
    <location>
        <begin position="344"/>
        <end position="445"/>
    </location>
</feature>
<evidence type="ECO:0000256" key="7">
    <source>
        <dbReference type="ARBA" id="ARBA00022692"/>
    </source>
</evidence>
<reference evidence="19 20" key="1">
    <citation type="submission" date="2014-11" db="EMBL/GenBank/DDBJ databases">
        <authorList>
            <person name="Zhu J."/>
            <person name="Qi W."/>
            <person name="Song R."/>
        </authorList>
    </citation>
    <scope>NUCLEOTIDE SEQUENCE [LARGE SCALE GENOMIC DNA]</scope>
</reference>
<evidence type="ECO:0000256" key="2">
    <source>
        <dbReference type="ARBA" id="ARBA00004477"/>
    </source>
</evidence>
<dbReference type="SMART" id="SM00184">
    <property type="entry name" value="RING"/>
    <property type="match status" value="1"/>
</dbReference>
<evidence type="ECO:0000256" key="17">
    <source>
        <dbReference type="SAM" id="Phobius"/>
    </source>
</evidence>
<feature type="compositionally biased region" description="Pro residues" evidence="16">
    <location>
        <begin position="661"/>
        <end position="673"/>
    </location>
</feature>
<keyword evidence="14 17" id="KW-0472">Membrane</keyword>
<dbReference type="PANTHER" id="PTHR22763">
    <property type="entry name" value="RING ZINC FINGER PROTEIN"/>
    <property type="match status" value="1"/>
</dbReference>
<dbReference type="OrthoDB" id="8062037at2759"/>
<dbReference type="PROSITE" id="PS50089">
    <property type="entry name" value="ZF_RING_2"/>
    <property type="match status" value="1"/>
</dbReference>
<keyword evidence="8" id="KW-0479">Metal-binding</keyword>
<keyword evidence="13 17" id="KW-1133">Transmembrane helix</keyword>
<evidence type="ECO:0000313" key="19">
    <source>
        <dbReference type="EMBL" id="CEM26902.1"/>
    </source>
</evidence>
<feature type="region of interest" description="Disordered" evidence="16">
    <location>
        <begin position="661"/>
        <end position="704"/>
    </location>
</feature>
<feature type="transmembrane region" description="Helical" evidence="17">
    <location>
        <begin position="144"/>
        <end position="167"/>
    </location>
</feature>
<evidence type="ECO:0000256" key="10">
    <source>
        <dbReference type="ARBA" id="ARBA00022786"/>
    </source>
</evidence>
<feature type="transmembrane region" description="Helical" evidence="17">
    <location>
        <begin position="179"/>
        <end position="200"/>
    </location>
</feature>
<evidence type="ECO:0000256" key="1">
    <source>
        <dbReference type="ARBA" id="ARBA00000900"/>
    </source>
</evidence>
<evidence type="ECO:0000256" key="9">
    <source>
        <dbReference type="ARBA" id="ARBA00022771"/>
    </source>
</evidence>
<dbReference type="InterPro" id="IPR058051">
    <property type="entry name" value="Znf_RING_synoviolin"/>
</dbReference>
<keyword evidence="12" id="KW-0862">Zinc</keyword>
<proteinExistence type="inferred from homology"/>
<dbReference type="Proteomes" id="UP000041254">
    <property type="component" value="Unassembled WGS sequence"/>
</dbReference>
<evidence type="ECO:0000259" key="18">
    <source>
        <dbReference type="PROSITE" id="PS50089"/>
    </source>
</evidence>
<sequence length="704" mass="76011">MRVELGLYSLLSVVGVVGVMTHAYITYEEFYPAVVYLSTDKISLGVMYNFAFFLFVATSKVLLRFFIGQLRDLEMEQLIDQGRGFLLDMILFLVFASPTIDGKEVASAYLIQFMCIIVALKVFHLISSIRIAHMFEIGVPRVGVLLRICAFLFSLLLVDASLLSFFYARVSNTSTFYTWLLFETLAMCASCGLCIGKYIIHLIDLRLDNGWTAKSANLFYMDLLGDVVSMSIFLVFMLVFFLQNPARLPLYMTADIIGVARTLAQRLKSFRRYRQLTANMESRFPDATAEEIEAADTCIICRDSLYEGDKKLPCGHVFHIECLKSWLVQQQSCPTCRADIPLHAPTTSADADTDTPRQPPRPERAAARPDNAAPAAQPPLLERTPPRETPGAAREFATPSPARPGSVAAAVATPPRAARDLSEPSVSPLPAAQEESGDSELRRRRAALAAAARRMGGFDMGTGMVKDDSEVPAPAPAAAAAASGASSSAAGWVPVPRVFEEGRGTAAPLGFTAAPGVPPTFPGGLGVGAVGEVRGVAAGGPSPNSMNDLMLAMQHSYQMSQFWAHQLASIHQQRIHHTSNAASAQQQQQQRQQTAPGASAAPAAFPFRPAPMPMVHPGLPHAMVYPPPPPLPPGVWQSVASLTQLPPPPPPMPAFGVPPPPMPAFGVPPPPMPAFGVPPNQQQQQQQQMSREGDGSRRGGEGEK</sequence>
<evidence type="ECO:0000256" key="6">
    <source>
        <dbReference type="ARBA" id="ARBA00022679"/>
    </source>
</evidence>
<evidence type="ECO:0000256" key="15">
    <source>
        <dbReference type="PROSITE-ProRule" id="PRU00175"/>
    </source>
</evidence>
<dbReference type="InterPro" id="IPR001841">
    <property type="entry name" value="Znf_RING"/>
</dbReference>
<evidence type="ECO:0000313" key="20">
    <source>
        <dbReference type="Proteomes" id="UP000041254"/>
    </source>
</evidence>
<protein>
    <recommendedName>
        <fullName evidence="5">RING-type E3 ubiquitin transferase</fullName>
        <ecNumber evidence="5">2.3.2.27</ecNumber>
    </recommendedName>
</protein>
<comment type="catalytic activity">
    <reaction evidence="1">
        <text>S-ubiquitinyl-[E2 ubiquitin-conjugating enzyme]-L-cysteine + [acceptor protein]-L-lysine = [E2 ubiquitin-conjugating enzyme]-L-cysteine + N(6)-ubiquitinyl-[acceptor protein]-L-lysine.</text>
        <dbReference type="EC" id="2.3.2.27"/>
    </reaction>
</comment>
<dbReference type="Pfam" id="PF13639">
    <property type="entry name" value="zf-RING_2"/>
    <property type="match status" value="1"/>
</dbReference>
<comment type="similarity">
    <text evidence="4">Belongs to the HRD1 family.</text>
</comment>
<dbReference type="Pfam" id="PF25563">
    <property type="entry name" value="TPR_SYVN1_N"/>
    <property type="match status" value="1"/>
</dbReference>
<feature type="domain" description="RING-type" evidence="18">
    <location>
        <begin position="298"/>
        <end position="337"/>
    </location>
</feature>
<keyword evidence="11" id="KW-0256">Endoplasmic reticulum</keyword>
<evidence type="ECO:0000256" key="3">
    <source>
        <dbReference type="ARBA" id="ARBA00004906"/>
    </source>
</evidence>
<evidence type="ECO:0000256" key="5">
    <source>
        <dbReference type="ARBA" id="ARBA00012483"/>
    </source>
</evidence>
<keyword evidence="7 17" id="KW-0812">Transmembrane</keyword>
<dbReference type="GO" id="GO:0043161">
    <property type="term" value="P:proteasome-mediated ubiquitin-dependent protein catabolic process"/>
    <property type="evidence" value="ECO:0007669"/>
    <property type="project" value="TreeGrafter"/>
</dbReference>
<evidence type="ECO:0000256" key="16">
    <source>
        <dbReference type="SAM" id="MobiDB-lite"/>
    </source>
</evidence>
<dbReference type="GO" id="GO:0036503">
    <property type="term" value="P:ERAD pathway"/>
    <property type="evidence" value="ECO:0007669"/>
    <property type="project" value="TreeGrafter"/>
</dbReference>
<evidence type="ECO:0000256" key="13">
    <source>
        <dbReference type="ARBA" id="ARBA00022989"/>
    </source>
</evidence>
<evidence type="ECO:0000256" key="4">
    <source>
        <dbReference type="ARBA" id="ARBA00010089"/>
    </source>
</evidence>
<dbReference type="STRING" id="1169540.A0A0G4GC80"/>
<dbReference type="FunCoup" id="A0A0G4GC80">
    <property type="interactions" value="238"/>
</dbReference>
<feature type="transmembrane region" description="Helical" evidence="17">
    <location>
        <begin position="7"/>
        <end position="25"/>
    </location>
</feature>
<dbReference type="InterPro" id="IPR013083">
    <property type="entry name" value="Znf_RING/FYVE/PHD"/>
</dbReference>
<name>A0A0G4GC80_VITBC</name>
<feature type="compositionally biased region" description="Low complexity" evidence="16">
    <location>
        <begin position="674"/>
        <end position="690"/>
    </location>
</feature>
<gene>
    <name evidence="19" type="ORF">Vbra_22136</name>
</gene>
<feature type="transmembrane region" description="Helical" evidence="17">
    <location>
        <begin position="106"/>
        <end position="123"/>
    </location>
</feature>
<dbReference type="GO" id="GO:0008270">
    <property type="term" value="F:zinc ion binding"/>
    <property type="evidence" value="ECO:0007669"/>
    <property type="project" value="UniProtKB-KW"/>
</dbReference>
<dbReference type="SUPFAM" id="SSF57850">
    <property type="entry name" value="RING/U-box"/>
    <property type="match status" value="1"/>
</dbReference>